<feature type="compositionally biased region" description="Polar residues" evidence="6">
    <location>
        <begin position="353"/>
        <end position="362"/>
    </location>
</feature>
<feature type="compositionally biased region" description="Polar residues" evidence="6">
    <location>
        <begin position="377"/>
        <end position="389"/>
    </location>
</feature>
<dbReference type="AlphaFoldDB" id="A0AAV9TX64"/>
<evidence type="ECO:0000256" key="1">
    <source>
        <dbReference type="ARBA" id="ARBA00004141"/>
    </source>
</evidence>
<evidence type="ECO:0000313" key="10">
    <source>
        <dbReference type="Proteomes" id="UP001375240"/>
    </source>
</evidence>
<keyword evidence="2 7" id="KW-0812">Transmembrane</keyword>
<evidence type="ECO:0000256" key="3">
    <source>
        <dbReference type="ARBA" id="ARBA00022989"/>
    </source>
</evidence>
<dbReference type="GO" id="GO:0016020">
    <property type="term" value="C:membrane"/>
    <property type="evidence" value="ECO:0007669"/>
    <property type="project" value="UniProtKB-SubCell"/>
</dbReference>
<keyword evidence="3 7" id="KW-1133">Transmembrane helix</keyword>
<comment type="similarity">
    <text evidence="5">Belongs to the SAT4 family.</text>
</comment>
<organism evidence="9 10">
    <name type="scientific">Orbilia brochopaga</name>
    <dbReference type="NCBI Taxonomy" id="3140254"/>
    <lineage>
        <taxon>Eukaryota</taxon>
        <taxon>Fungi</taxon>
        <taxon>Dikarya</taxon>
        <taxon>Ascomycota</taxon>
        <taxon>Pezizomycotina</taxon>
        <taxon>Orbiliomycetes</taxon>
        <taxon>Orbiliales</taxon>
        <taxon>Orbiliaceae</taxon>
        <taxon>Orbilia</taxon>
    </lineage>
</organism>
<reference evidence="9 10" key="1">
    <citation type="submission" date="2019-10" db="EMBL/GenBank/DDBJ databases">
        <authorList>
            <person name="Palmer J.M."/>
        </authorList>
    </citation>
    <scope>NUCLEOTIDE SEQUENCE [LARGE SCALE GENOMIC DNA]</scope>
    <source>
        <strain evidence="9 10">TWF696</strain>
    </source>
</reference>
<feature type="transmembrane region" description="Helical" evidence="7">
    <location>
        <begin position="278"/>
        <end position="297"/>
    </location>
</feature>
<feature type="transmembrane region" description="Helical" evidence="7">
    <location>
        <begin position="157"/>
        <end position="178"/>
    </location>
</feature>
<keyword evidence="10" id="KW-1185">Reference proteome</keyword>
<name>A0AAV9TX64_9PEZI</name>
<evidence type="ECO:0000256" key="7">
    <source>
        <dbReference type="SAM" id="Phobius"/>
    </source>
</evidence>
<accession>A0AAV9TX64</accession>
<feature type="region of interest" description="Disordered" evidence="6">
    <location>
        <begin position="311"/>
        <end position="389"/>
    </location>
</feature>
<dbReference type="PANTHER" id="PTHR33048">
    <property type="entry name" value="PTH11-LIKE INTEGRAL MEMBRANE PROTEIN (AFU_ORTHOLOGUE AFUA_5G11245)"/>
    <property type="match status" value="1"/>
</dbReference>
<dbReference type="InterPro" id="IPR052337">
    <property type="entry name" value="SAT4-like"/>
</dbReference>
<protein>
    <recommendedName>
        <fullName evidence="8">Rhodopsin domain-containing protein</fullName>
    </recommendedName>
</protein>
<dbReference type="Pfam" id="PF20684">
    <property type="entry name" value="Fung_rhodopsin"/>
    <property type="match status" value="1"/>
</dbReference>
<evidence type="ECO:0000256" key="5">
    <source>
        <dbReference type="ARBA" id="ARBA00038359"/>
    </source>
</evidence>
<evidence type="ECO:0000256" key="4">
    <source>
        <dbReference type="ARBA" id="ARBA00023136"/>
    </source>
</evidence>
<dbReference type="EMBL" id="JAVHNQ010000017">
    <property type="protein sequence ID" value="KAK6330450.1"/>
    <property type="molecule type" value="Genomic_DNA"/>
</dbReference>
<feature type="transmembrane region" description="Helical" evidence="7">
    <location>
        <begin position="125"/>
        <end position="145"/>
    </location>
</feature>
<dbReference type="PANTHER" id="PTHR33048:SF129">
    <property type="entry name" value="INTEGRAL MEMBRANE PROTEIN-RELATED"/>
    <property type="match status" value="1"/>
</dbReference>
<feature type="transmembrane region" description="Helical" evidence="7">
    <location>
        <begin position="71"/>
        <end position="88"/>
    </location>
</feature>
<comment type="subcellular location">
    <subcellularLocation>
        <location evidence="1">Membrane</location>
        <topology evidence="1">Multi-pass membrane protein</topology>
    </subcellularLocation>
</comment>
<feature type="transmembrane region" description="Helical" evidence="7">
    <location>
        <begin position="38"/>
        <end position="59"/>
    </location>
</feature>
<gene>
    <name evidence="9" type="ORF">TWF696_003341</name>
</gene>
<evidence type="ECO:0000256" key="6">
    <source>
        <dbReference type="SAM" id="MobiDB-lite"/>
    </source>
</evidence>
<feature type="transmembrane region" description="Helical" evidence="7">
    <location>
        <begin position="236"/>
        <end position="258"/>
    </location>
</feature>
<feature type="compositionally biased region" description="Basic residues" evidence="6">
    <location>
        <begin position="317"/>
        <end position="330"/>
    </location>
</feature>
<evidence type="ECO:0000259" key="8">
    <source>
        <dbReference type="Pfam" id="PF20684"/>
    </source>
</evidence>
<dbReference type="InterPro" id="IPR049326">
    <property type="entry name" value="Rhodopsin_dom_fungi"/>
</dbReference>
<proteinExistence type="inferred from homology"/>
<comment type="caution">
    <text evidence="9">The sequence shown here is derived from an EMBL/GenBank/DDBJ whole genome shotgun (WGS) entry which is preliminary data.</text>
</comment>
<sequence length="389" mass="43291">MHPDTMSANAPIILAPPAVMQAWPPANTINPESQAWKMLAWEIPLISVTVFIVALRLYAKGVYTKHGLGREDWLIVVSTMLAAVMVTLQCFSSHYGWGIHLWDFAPVAAKFLAPARKLAFAMEIVFVLSINLTKLSILTFYLRLFPLGVVSIHLHRLIYVGMTITVLAMIGSLGAAIFQCTPIQHFWLYNIKGYCYPTFPAHLATAIINSATDFYCVIVPLGELCGLTKVEKKGKWIVLACFALGAVVCLAGAVRIYYTKLLFHDNPFDWTWDSVGLYISSALECTLGIVSASVPALRPLFTKSAIRDTGDLESSSHRKRRSDARKRRRTPNQGPAQLEFMTSAIKEKDVSDDTATPLTAESETWKEANKPAETPRRTLSSSRWTPKWI</sequence>
<feature type="compositionally biased region" description="Basic and acidic residues" evidence="6">
    <location>
        <begin position="363"/>
        <end position="376"/>
    </location>
</feature>
<evidence type="ECO:0000313" key="9">
    <source>
        <dbReference type="EMBL" id="KAK6330450.1"/>
    </source>
</evidence>
<evidence type="ECO:0000256" key="2">
    <source>
        <dbReference type="ARBA" id="ARBA00022692"/>
    </source>
</evidence>
<keyword evidence="4 7" id="KW-0472">Membrane</keyword>
<dbReference type="Proteomes" id="UP001375240">
    <property type="component" value="Unassembled WGS sequence"/>
</dbReference>
<feature type="domain" description="Rhodopsin" evidence="8">
    <location>
        <begin position="55"/>
        <end position="302"/>
    </location>
</feature>